<accession>A0AB34KB77</accession>
<evidence type="ECO:0000259" key="5">
    <source>
        <dbReference type="PROSITE" id="PS51319"/>
    </source>
</evidence>
<comment type="subcellular location">
    <subcellularLocation>
        <location evidence="1 3">Nucleus</location>
    </subcellularLocation>
</comment>
<feature type="compositionally biased region" description="Basic and acidic residues" evidence="4">
    <location>
        <begin position="1"/>
        <end position="27"/>
    </location>
</feature>
<name>A0AB34KB77_PRYPA</name>
<feature type="compositionally biased region" description="Low complexity" evidence="4">
    <location>
        <begin position="171"/>
        <end position="192"/>
    </location>
</feature>
<feature type="compositionally biased region" description="Basic and acidic residues" evidence="4">
    <location>
        <begin position="193"/>
        <end position="207"/>
    </location>
</feature>
<dbReference type="EMBL" id="JBGBPQ010000001">
    <property type="protein sequence ID" value="KAL1530662.1"/>
    <property type="molecule type" value="Genomic_DNA"/>
</dbReference>
<comment type="caution">
    <text evidence="6">The sequence shown here is derived from an EMBL/GenBank/DDBJ whole genome shotgun (WGS) entry which is preliminary data.</text>
</comment>
<dbReference type="Proteomes" id="UP001515480">
    <property type="component" value="Unassembled WGS sequence"/>
</dbReference>
<dbReference type="InterPro" id="IPR017923">
    <property type="entry name" value="TFIIS_N"/>
</dbReference>
<dbReference type="SMART" id="SM00509">
    <property type="entry name" value="TFS2N"/>
    <property type="match status" value="1"/>
</dbReference>
<reference evidence="6 7" key="1">
    <citation type="journal article" date="2024" name="Science">
        <title>Giant polyketide synthase enzymes in the biosynthesis of giant marine polyether toxins.</title>
        <authorList>
            <person name="Fallon T.R."/>
            <person name="Shende V.V."/>
            <person name="Wierzbicki I.H."/>
            <person name="Pendleton A.L."/>
            <person name="Watervoot N.F."/>
            <person name="Auber R.P."/>
            <person name="Gonzalez D.J."/>
            <person name="Wisecaver J.H."/>
            <person name="Moore B.S."/>
        </authorList>
    </citation>
    <scope>NUCLEOTIDE SEQUENCE [LARGE SCALE GENOMIC DNA]</scope>
    <source>
        <strain evidence="6 7">12B1</strain>
    </source>
</reference>
<dbReference type="SUPFAM" id="SSF47676">
    <property type="entry name" value="Conserved domain common to transcription factors TFIIS, elongin A, CRSP70"/>
    <property type="match status" value="1"/>
</dbReference>
<dbReference type="Gene3D" id="1.20.930.10">
    <property type="entry name" value="Conserved domain common to transcription factors TFIIS, elongin A, CRSP70"/>
    <property type="match status" value="1"/>
</dbReference>
<evidence type="ECO:0000256" key="3">
    <source>
        <dbReference type="PROSITE-ProRule" id="PRU00649"/>
    </source>
</evidence>
<gene>
    <name evidence="6" type="ORF">AB1Y20_001562</name>
</gene>
<sequence length="207" mass="22751">MRGIAREVRTTEGGEGKERHGEERGQERPVQQPAVSTFPAVSGRFARAMAGRRPPGQAPHRPLQQASIEDMRGVVRWEEEKTPLRVPMTLFLGIEDVIRLRDSLFSAVDTDDLVAIASILKRLSAMPGTRKLLERSGIGRPVGKLRKHKDAAISAQAKRLVAVWQRQIKGQPPSARRAVPPPQAAAAGSPSRGPERDDVKTSRREPS</sequence>
<feature type="region of interest" description="Disordered" evidence="4">
    <location>
        <begin position="168"/>
        <end position="207"/>
    </location>
</feature>
<dbReference type="AlphaFoldDB" id="A0AB34KB77"/>
<evidence type="ECO:0000256" key="4">
    <source>
        <dbReference type="SAM" id="MobiDB-lite"/>
    </source>
</evidence>
<dbReference type="PROSITE" id="PS51319">
    <property type="entry name" value="TFIIS_N"/>
    <property type="match status" value="1"/>
</dbReference>
<organism evidence="6 7">
    <name type="scientific">Prymnesium parvum</name>
    <name type="common">Toxic golden alga</name>
    <dbReference type="NCBI Taxonomy" id="97485"/>
    <lineage>
        <taxon>Eukaryota</taxon>
        <taxon>Haptista</taxon>
        <taxon>Haptophyta</taxon>
        <taxon>Prymnesiophyceae</taxon>
        <taxon>Prymnesiales</taxon>
        <taxon>Prymnesiaceae</taxon>
        <taxon>Prymnesium</taxon>
    </lineage>
</organism>
<dbReference type="GO" id="GO:0005634">
    <property type="term" value="C:nucleus"/>
    <property type="evidence" value="ECO:0007669"/>
    <property type="project" value="UniProtKB-SubCell"/>
</dbReference>
<evidence type="ECO:0000256" key="2">
    <source>
        <dbReference type="ARBA" id="ARBA00023242"/>
    </source>
</evidence>
<dbReference type="InterPro" id="IPR003617">
    <property type="entry name" value="TFIIS/CRSP70_N_sub"/>
</dbReference>
<evidence type="ECO:0000313" key="7">
    <source>
        <dbReference type="Proteomes" id="UP001515480"/>
    </source>
</evidence>
<evidence type="ECO:0000313" key="6">
    <source>
        <dbReference type="EMBL" id="KAL1530662.1"/>
    </source>
</evidence>
<dbReference type="InterPro" id="IPR035441">
    <property type="entry name" value="TFIIS/LEDGF_dom_sf"/>
</dbReference>
<evidence type="ECO:0000256" key="1">
    <source>
        <dbReference type="ARBA" id="ARBA00004123"/>
    </source>
</evidence>
<proteinExistence type="predicted"/>
<dbReference type="CDD" id="cd00183">
    <property type="entry name" value="TFIIS_I"/>
    <property type="match status" value="1"/>
</dbReference>
<protein>
    <recommendedName>
        <fullName evidence="5">TFIIS N-terminal domain-containing protein</fullName>
    </recommendedName>
</protein>
<dbReference type="Pfam" id="PF08711">
    <property type="entry name" value="Med26"/>
    <property type="match status" value="1"/>
</dbReference>
<keyword evidence="7" id="KW-1185">Reference proteome</keyword>
<feature type="region of interest" description="Disordered" evidence="4">
    <location>
        <begin position="1"/>
        <end position="38"/>
    </location>
</feature>
<feature type="domain" description="TFIIS N-terminal" evidence="5">
    <location>
        <begin position="95"/>
        <end position="171"/>
    </location>
</feature>
<keyword evidence="2 3" id="KW-0539">Nucleus</keyword>